<dbReference type="RefSeq" id="WP_308455239.1">
    <property type="nucleotide sequence ID" value="NZ_JAJEQR010000119.1"/>
</dbReference>
<evidence type="ECO:0000256" key="3">
    <source>
        <dbReference type="ARBA" id="ARBA00023163"/>
    </source>
</evidence>
<dbReference type="AlphaFoldDB" id="A0AAE3EE34"/>
<dbReference type="GO" id="GO:0003700">
    <property type="term" value="F:DNA-binding transcription factor activity"/>
    <property type="evidence" value="ECO:0007669"/>
    <property type="project" value="InterPro"/>
</dbReference>
<dbReference type="InterPro" id="IPR011711">
    <property type="entry name" value="GntR_C"/>
</dbReference>
<gene>
    <name evidence="6" type="ORF">LKD81_18195</name>
</gene>
<dbReference type="SUPFAM" id="SSF46785">
    <property type="entry name" value="Winged helix' DNA-binding domain"/>
    <property type="match status" value="1"/>
</dbReference>
<keyword evidence="7" id="KW-1185">Reference proteome</keyword>
<dbReference type="Pfam" id="PF07729">
    <property type="entry name" value="FCD"/>
    <property type="match status" value="1"/>
</dbReference>
<keyword evidence="4" id="KW-0175">Coiled coil</keyword>
<dbReference type="PROSITE" id="PS50949">
    <property type="entry name" value="HTH_GNTR"/>
    <property type="match status" value="1"/>
</dbReference>
<dbReference type="InterPro" id="IPR008920">
    <property type="entry name" value="TF_FadR/GntR_C"/>
</dbReference>
<keyword evidence="3" id="KW-0804">Transcription</keyword>
<dbReference type="SUPFAM" id="SSF48008">
    <property type="entry name" value="GntR ligand-binding domain-like"/>
    <property type="match status" value="1"/>
</dbReference>
<dbReference type="CDD" id="cd07377">
    <property type="entry name" value="WHTH_GntR"/>
    <property type="match status" value="1"/>
</dbReference>
<evidence type="ECO:0000259" key="5">
    <source>
        <dbReference type="PROSITE" id="PS50949"/>
    </source>
</evidence>
<evidence type="ECO:0000256" key="2">
    <source>
        <dbReference type="ARBA" id="ARBA00023125"/>
    </source>
</evidence>
<dbReference type="Proteomes" id="UP001198182">
    <property type="component" value="Unassembled WGS sequence"/>
</dbReference>
<keyword evidence="1" id="KW-0805">Transcription regulation</keyword>
<proteinExistence type="predicted"/>
<dbReference type="SMART" id="SM00345">
    <property type="entry name" value="HTH_GNTR"/>
    <property type="match status" value="1"/>
</dbReference>
<protein>
    <submittedName>
        <fullName evidence="6">GntR family transcriptional regulator</fullName>
    </submittedName>
</protein>
<evidence type="ECO:0000256" key="4">
    <source>
        <dbReference type="SAM" id="Coils"/>
    </source>
</evidence>
<dbReference type="GO" id="GO:0003677">
    <property type="term" value="F:DNA binding"/>
    <property type="evidence" value="ECO:0007669"/>
    <property type="project" value="UniProtKB-KW"/>
</dbReference>
<dbReference type="PANTHER" id="PTHR43537:SF5">
    <property type="entry name" value="UXU OPERON TRANSCRIPTIONAL REGULATOR"/>
    <property type="match status" value="1"/>
</dbReference>
<evidence type="ECO:0000256" key="1">
    <source>
        <dbReference type="ARBA" id="ARBA00023015"/>
    </source>
</evidence>
<comment type="caution">
    <text evidence="6">The sequence shown here is derived from an EMBL/GenBank/DDBJ whole genome shotgun (WGS) entry which is preliminary data.</text>
</comment>
<dbReference type="InterPro" id="IPR036388">
    <property type="entry name" value="WH-like_DNA-bd_sf"/>
</dbReference>
<keyword evidence="2" id="KW-0238">DNA-binding</keyword>
<dbReference type="Gene3D" id="1.20.120.530">
    <property type="entry name" value="GntR ligand-binding domain-like"/>
    <property type="match status" value="1"/>
</dbReference>
<evidence type="ECO:0000313" key="7">
    <source>
        <dbReference type="Proteomes" id="UP001198182"/>
    </source>
</evidence>
<dbReference type="SMART" id="SM00895">
    <property type="entry name" value="FCD"/>
    <property type="match status" value="1"/>
</dbReference>
<organism evidence="6 7">
    <name type="scientific">Hominifimenecus microfluidus</name>
    <dbReference type="NCBI Taxonomy" id="2885348"/>
    <lineage>
        <taxon>Bacteria</taxon>
        <taxon>Bacillati</taxon>
        <taxon>Bacillota</taxon>
        <taxon>Clostridia</taxon>
        <taxon>Lachnospirales</taxon>
        <taxon>Lachnospiraceae</taxon>
        <taxon>Hominifimenecus</taxon>
    </lineage>
</organism>
<dbReference type="InterPro" id="IPR036390">
    <property type="entry name" value="WH_DNA-bd_sf"/>
</dbReference>
<evidence type="ECO:0000313" key="6">
    <source>
        <dbReference type="EMBL" id="MCC2232878.1"/>
    </source>
</evidence>
<name>A0AAE3EE34_9FIRM</name>
<dbReference type="InterPro" id="IPR000524">
    <property type="entry name" value="Tscrpt_reg_HTH_GntR"/>
</dbReference>
<dbReference type="Gene3D" id="1.10.10.10">
    <property type="entry name" value="Winged helix-like DNA-binding domain superfamily/Winged helix DNA-binding domain"/>
    <property type="match status" value="1"/>
</dbReference>
<accession>A0AAE3EE34</accession>
<dbReference type="PANTHER" id="PTHR43537">
    <property type="entry name" value="TRANSCRIPTIONAL REGULATOR, GNTR FAMILY"/>
    <property type="match status" value="1"/>
</dbReference>
<dbReference type="Pfam" id="PF00392">
    <property type="entry name" value="GntR"/>
    <property type="match status" value="1"/>
</dbReference>
<feature type="domain" description="HTH gntR-type" evidence="5">
    <location>
        <begin position="8"/>
        <end position="75"/>
    </location>
</feature>
<sequence length="209" mass="24566">MARQEKKKRLSEIAFDEIKQSIINNTYKQGMMLSEKQLCATLNMSRTPVREAIHMLVTEDLLEVRDGVGTFVKERSKKDIEDAYEVRKSLEILAIQTSVNHFSEEELDELENTFRQMLERLRSHDTLSVEEYAEADWKLHDMIVQKSDNYYIRTVMDVLKSSLKRYQGLSVQLIANADNSMCEHLQIVDGIRRKDLQMLKEVLEKHLHY</sequence>
<feature type="coiled-coil region" evidence="4">
    <location>
        <begin position="100"/>
        <end position="127"/>
    </location>
</feature>
<dbReference type="EMBL" id="JAJEQR010000119">
    <property type="protein sequence ID" value="MCC2232878.1"/>
    <property type="molecule type" value="Genomic_DNA"/>
</dbReference>
<reference evidence="6" key="1">
    <citation type="submission" date="2021-10" db="EMBL/GenBank/DDBJ databases">
        <title>Anaerobic single-cell dispensing facilitates the cultivation of human gut bacteria.</title>
        <authorList>
            <person name="Afrizal A."/>
        </authorList>
    </citation>
    <scope>NUCLEOTIDE SEQUENCE</scope>
    <source>
        <strain evidence="6">CLA-AA-H215</strain>
    </source>
</reference>